<dbReference type="RefSeq" id="WP_146925298.1">
    <property type="nucleotide sequence ID" value="NZ_BJUB01000001.1"/>
</dbReference>
<feature type="transmembrane region" description="Helical" evidence="10">
    <location>
        <begin position="24"/>
        <end position="48"/>
    </location>
</feature>
<dbReference type="AlphaFoldDB" id="A0A510UZ74"/>
<keyword evidence="12" id="KW-1185">Reference proteome</keyword>
<dbReference type="OrthoDB" id="151635at2"/>
<accession>A0A510UZ74</accession>
<sequence>MRGAQGEVTDGAVRSVPTNGPLRWPVVAVAFVAVSAALSTLLALTNVYRDGPLPAPFLQGPGWLDGWFQGDSAWYWSIASTGYSYVPGSQSSIAFFPVYPLGVRGLGGVLDDVQLAGSLLGVLAGLAAVLLFARWVWTRLPRRSAVLAIAVLLVYPYSFFLYGAMYADSLFLLCAISAFVLLERRWYLAAGLVGALATAGRPVGIAVAVGLVVRTLEMLAESRRASAAARTEATEASEGTEGAGPADAAVATVGWRDLVSAVRDVRLRHLGVLTAVLGIVAWCVYLGLAFGHPLAWIEVEAAPGWNQGVGPKTWFKLVYAGTLIKGPYDVAAILTLQALACLCAVLLLRRVWRLFGWGYLAFAAVVLLIPLVGTKDFMGTGRYVLVAFPVVAAAGDFLAGVRHRWVRVAVLCVCAALLFFLTYLYGRSVPVS</sequence>
<dbReference type="PANTHER" id="PTHR12468:SF2">
    <property type="entry name" value="GPI MANNOSYLTRANSFERASE 2"/>
    <property type="match status" value="1"/>
</dbReference>
<evidence type="ECO:0000256" key="2">
    <source>
        <dbReference type="ARBA" id="ARBA00004687"/>
    </source>
</evidence>
<feature type="transmembrane region" description="Helical" evidence="10">
    <location>
        <begin position="145"/>
        <end position="166"/>
    </location>
</feature>
<dbReference type="GO" id="GO:0016020">
    <property type="term" value="C:membrane"/>
    <property type="evidence" value="ECO:0007669"/>
    <property type="project" value="GOC"/>
</dbReference>
<keyword evidence="3" id="KW-0337">GPI-anchor biosynthesis</keyword>
<dbReference type="InterPro" id="IPR007315">
    <property type="entry name" value="PIG-V/Gpi18"/>
</dbReference>
<dbReference type="GO" id="GO:0031501">
    <property type="term" value="C:mannosyltransferase complex"/>
    <property type="evidence" value="ECO:0007669"/>
    <property type="project" value="TreeGrafter"/>
</dbReference>
<gene>
    <name evidence="11" type="ORF">CXY01_03160</name>
</gene>
<proteinExistence type="predicted"/>
<feature type="transmembrane region" description="Helical" evidence="10">
    <location>
        <begin position="354"/>
        <end position="371"/>
    </location>
</feature>
<dbReference type="GO" id="GO:0000009">
    <property type="term" value="F:alpha-1,6-mannosyltransferase activity"/>
    <property type="evidence" value="ECO:0007669"/>
    <property type="project" value="InterPro"/>
</dbReference>
<keyword evidence="5" id="KW-0808">Transferase</keyword>
<dbReference type="GO" id="GO:0004376">
    <property type="term" value="F:GPI mannosyltransferase activity"/>
    <property type="evidence" value="ECO:0007669"/>
    <property type="project" value="InterPro"/>
</dbReference>
<evidence type="ECO:0000256" key="8">
    <source>
        <dbReference type="ARBA" id="ARBA00022989"/>
    </source>
</evidence>
<dbReference type="GO" id="GO:0006506">
    <property type="term" value="P:GPI anchor biosynthetic process"/>
    <property type="evidence" value="ECO:0007669"/>
    <property type="project" value="UniProtKB-UniPathway"/>
</dbReference>
<keyword evidence="6 10" id="KW-0812">Transmembrane</keyword>
<keyword evidence="7" id="KW-0256">Endoplasmic reticulum</keyword>
<evidence type="ECO:0000313" key="11">
    <source>
        <dbReference type="EMBL" id="GEK19796.1"/>
    </source>
</evidence>
<feature type="transmembrane region" description="Helical" evidence="10">
    <location>
        <begin position="186"/>
        <end position="213"/>
    </location>
</feature>
<feature type="transmembrane region" description="Helical" evidence="10">
    <location>
        <begin position="270"/>
        <end position="290"/>
    </location>
</feature>
<keyword evidence="8 10" id="KW-1133">Transmembrane helix</keyword>
<comment type="pathway">
    <text evidence="2">Glycolipid biosynthesis; glycosylphosphatidylinositol-anchor biosynthesis.</text>
</comment>
<dbReference type="UniPathway" id="UPA00196"/>
<feature type="transmembrane region" description="Helical" evidence="10">
    <location>
        <begin position="330"/>
        <end position="347"/>
    </location>
</feature>
<dbReference type="EMBL" id="BJUB01000001">
    <property type="protein sequence ID" value="GEK19796.1"/>
    <property type="molecule type" value="Genomic_DNA"/>
</dbReference>
<dbReference type="PANTHER" id="PTHR12468">
    <property type="entry name" value="GPI MANNOSYLTRANSFERASE 2"/>
    <property type="match status" value="1"/>
</dbReference>
<evidence type="ECO:0008006" key="13">
    <source>
        <dbReference type="Google" id="ProtNLM"/>
    </source>
</evidence>
<evidence type="ECO:0000256" key="5">
    <source>
        <dbReference type="ARBA" id="ARBA00022679"/>
    </source>
</evidence>
<keyword evidence="4" id="KW-0328">Glycosyltransferase</keyword>
<evidence type="ECO:0000256" key="1">
    <source>
        <dbReference type="ARBA" id="ARBA00004477"/>
    </source>
</evidence>
<name>A0A510UZ74_9CELL</name>
<organism evidence="11 12">
    <name type="scientific">Cellulomonas xylanilytica</name>
    <dbReference type="NCBI Taxonomy" id="233583"/>
    <lineage>
        <taxon>Bacteria</taxon>
        <taxon>Bacillati</taxon>
        <taxon>Actinomycetota</taxon>
        <taxon>Actinomycetes</taxon>
        <taxon>Micrococcales</taxon>
        <taxon>Cellulomonadaceae</taxon>
        <taxon>Cellulomonas</taxon>
    </lineage>
</organism>
<evidence type="ECO:0000313" key="12">
    <source>
        <dbReference type="Proteomes" id="UP000321118"/>
    </source>
</evidence>
<evidence type="ECO:0000256" key="6">
    <source>
        <dbReference type="ARBA" id="ARBA00022692"/>
    </source>
</evidence>
<evidence type="ECO:0000256" key="9">
    <source>
        <dbReference type="ARBA" id="ARBA00023136"/>
    </source>
</evidence>
<protein>
    <recommendedName>
        <fullName evidence="13">Glycosyltransferase RgtA/B/C/D-like domain-containing protein</fullName>
    </recommendedName>
</protein>
<comment type="subcellular location">
    <subcellularLocation>
        <location evidence="1">Endoplasmic reticulum membrane</location>
        <topology evidence="1">Multi-pass membrane protein</topology>
    </subcellularLocation>
</comment>
<feature type="transmembrane region" description="Helical" evidence="10">
    <location>
        <begin position="408"/>
        <end position="426"/>
    </location>
</feature>
<feature type="transmembrane region" description="Helical" evidence="10">
    <location>
        <begin position="383"/>
        <end position="401"/>
    </location>
</feature>
<reference evidence="11 12" key="1">
    <citation type="submission" date="2019-07" db="EMBL/GenBank/DDBJ databases">
        <title>Whole genome shotgun sequence of Cellulomonas xylanilytica NBRC 101102.</title>
        <authorList>
            <person name="Hosoyama A."/>
            <person name="Uohara A."/>
            <person name="Ohji S."/>
            <person name="Ichikawa N."/>
        </authorList>
    </citation>
    <scope>NUCLEOTIDE SEQUENCE [LARGE SCALE GENOMIC DNA]</scope>
    <source>
        <strain evidence="11 12">NBRC 101102</strain>
    </source>
</reference>
<evidence type="ECO:0000256" key="10">
    <source>
        <dbReference type="SAM" id="Phobius"/>
    </source>
</evidence>
<evidence type="ECO:0000256" key="3">
    <source>
        <dbReference type="ARBA" id="ARBA00022502"/>
    </source>
</evidence>
<comment type="caution">
    <text evidence="11">The sequence shown here is derived from an EMBL/GenBank/DDBJ whole genome shotgun (WGS) entry which is preliminary data.</text>
</comment>
<keyword evidence="9 10" id="KW-0472">Membrane</keyword>
<evidence type="ECO:0000256" key="7">
    <source>
        <dbReference type="ARBA" id="ARBA00022824"/>
    </source>
</evidence>
<dbReference type="Proteomes" id="UP000321118">
    <property type="component" value="Unassembled WGS sequence"/>
</dbReference>
<feature type="transmembrane region" description="Helical" evidence="10">
    <location>
        <begin position="113"/>
        <end position="133"/>
    </location>
</feature>
<evidence type="ECO:0000256" key="4">
    <source>
        <dbReference type="ARBA" id="ARBA00022676"/>
    </source>
</evidence>